<comment type="subcellular location">
    <subcellularLocation>
        <location evidence="1 7">Cell membrane</location>
        <topology evidence="1 7">Multi-pass membrane protein</topology>
    </subcellularLocation>
</comment>
<comment type="caution">
    <text evidence="9">The sequence shown here is derived from an EMBL/GenBank/DDBJ whole genome shotgun (WGS) entry which is preliminary data.</text>
</comment>
<dbReference type="EMBL" id="JAYJLD010000044">
    <property type="protein sequence ID" value="MEB3103653.1"/>
    <property type="molecule type" value="Genomic_DNA"/>
</dbReference>
<dbReference type="RefSeq" id="WP_371755782.1">
    <property type="nucleotide sequence ID" value="NZ_JAYJLD010000044.1"/>
</dbReference>
<feature type="transmembrane region" description="Helical" evidence="7">
    <location>
        <begin position="71"/>
        <end position="91"/>
    </location>
</feature>
<protein>
    <submittedName>
        <fullName evidence="9">ABC transporter permease</fullName>
    </submittedName>
</protein>
<evidence type="ECO:0000259" key="8">
    <source>
        <dbReference type="PROSITE" id="PS50928"/>
    </source>
</evidence>
<evidence type="ECO:0000313" key="9">
    <source>
        <dbReference type="EMBL" id="MEB3103653.1"/>
    </source>
</evidence>
<evidence type="ECO:0000256" key="6">
    <source>
        <dbReference type="ARBA" id="ARBA00023136"/>
    </source>
</evidence>
<reference evidence="9" key="1">
    <citation type="submission" date="2023-12" db="EMBL/GenBank/DDBJ databases">
        <title>Fervidustalea candida gen. nov., sp. nov., a novel member of the family Paenibacillaceae isolated from a geothermal area.</title>
        <authorList>
            <person name="Li W.-J."/>
            <person name="Jiao J.-Y."/>
            <person name="Chen Y."/>
        </authorList>
    </citation>
    <scope>NUCLEOTIDE SEQUENCE</scope>
    <source>
        <strain evidence="9">SYSU GA230002</strain>
    </source>
</reference>
<dbReference type="CDD" id="cd06261">
    <property type="entry name" value="TM_PBP2"/>
    <property type="match status" value="1"/>
</dbReference>
<keyword evidence="10" id="KW-1185">Reference proteome</keyword>
<dbReference type="Proteomes" id="UP001310386">
    <property type="component" value="Unassembled WGS sequence"/>
</dbReference>
<accession>A0ABU5ZN86</accession>
<evidence type="ECO:0000256" key="3">
    <source>
        <dbReference type="ARBA" id="ARBA00022475"/>
    </source>
</evidence>
<dbReference type="PANTHER" id="PTHR30151:SF0">
    <property type="entry name" value="ABC TRANSPORTER PERMEASE PROTEIN MJ0413-RELATED"/>
    <property type="match status" value="1"/>
</dbReference>
<keyword evidence="4 7" id="KW-0812">Transmembrane</keyword>
<dbReference type="PANTHER" id="PTHR30151">
    <property type="entry name" value="ALKANE SULFONATE ABC TRANSPORTER-RELATED, MEMBRANE SUBUNIT"/>
    <property type="match status" value="1"/>
</dbReference>
<dbReference type="Pfam" id="PF00528">
    <property type="entry name" value="BPD_transp_1"/>
    <property type="match status" value="1"/>
</dbReference>
<dbReference type="InterPro" id="IPR000515">
    <property type="entry name" value="MetI-like"/>
</dbReference>
<organism evidence="9 10">
    <name type="scientific">Ferviditalea candida</name>
    <dbReference type="NCBI Taxonomy" id="3108399"/>
    <lineage>
        <taxon>Bacteria</taxon>
        <taxon>Bacillati</taxon>
        <taxon>Bacillota</taxon>
        <taxon>Bacilli</taxon>
        <taxon>Bacillales</taxon>
        <taxon>Paenibacillaceae</taxon>
        <taxon>Ferviditalea</taxon>
    </lineage>
</organism>
<dbReference type="InterPro" id="IPR035906">
    <property type="entry name" value="MetI-like_sf"/>
</dbReference>
<feature type="transmembrane region" description="Helical" evidence="7">
    <location>
        <begin position="20"/>
        <end position="39"/>
    </location>
</feature>
<feature type="transmembrane region" description="Helical" evidence="7">
    <location>
        <begin position="190"/>
        <end position="214"/>
    </location>
</feature>
<dbReference type="SUPFAM" id="SSF161098">
    <property type="entry name" value="MetI-like"/>
    <property type="match status" value="1"/>
</dbReference>
<feature type="transmembrane region" description="Helical" evidence="7">
    <location>
        <begin position="226"/>
        <end position="246"/>
    </location>
</feature>
<gene>
    <name evidence="9" type="ORF">VF724_18610</name>
</gene>
<evidence type="ECO:0000256" key="1">
    <source>
        <dbReference type="ARBA" id="ARBA00004651"/>
    </source>
</evidence>
<evidence type="ECO:0000256" key="5">
    <source>
        <dbReference type="ARBA" id="ARBA00022989"/>
    </source>
</evidence>
<evidence type="ECO:0000313" key="10">
    <source>
        <dbReference type="Proteomes" id="UP001310386"/>
    </source>
</evidence>
<evidence type="ECO:0000256" key="4">
    <source>
        <dbReference type="ARBA" id="ARBA00022692"/>
    </source>
</evidence>
<feature type="transmembrane region" description="Helical" evidence="7">
    <location>
        <begin position="112"/>
        <end position="141"/>
    </location>
</feature>
<keyword evidence="6 7" id="KW-0472">Membrane</keyword>
<comment type="similarity">
    <text evidence="7">Belongs to the binding-protein-dependent transport system permease family.</text>
</comment>
<name>A0ABU5ZN86_9BACL</name>
<keyword evidence="2 7" id="KW-0813">Transport</keyword>
<keyword evidence="3" id="KW-1003">Cell membrane</keyword>
<proteinExistence type="inferred from homology"/>
<sequence length="262" mass="28805">MNTRRASTLYYRTAETFALWIGLILLWQLLTSLFHAFFFPTPLEIAKELGRNWLSITALQHNALPSLFRIISGWGLASVFGIMLGVAIGLVRGLDAYFEPIIHFGRAISPPAALPIFLILFGIGDSMKILFIAFGVIWPILLNTVKGVQSIDSTQLNSARVYGIRGIRHLFYVILPAASPEIFAGLRISLALAFIMMVISEMISASGGIGYMILQSQANFDILSMWAGMVILGIGGILFNSLFLALEAYFLRWQRGSAGISA</sequence>
<keyword evidence="5 7" id="KW-1133">Transmembrane helix</keyword>
<dbReference type="Gene3D" id="1.10.3720.10">
    <property type="entry name" value="MetI-like"/>
    <property type="match status" value="1"/>
</dbReference>
<evidence type="ECO:0000256" key="2">
    <source>
        <dbReference type="ARBA" id="ARBA00022448"/>
    </source>
</evidence>
<feature type="domain" description="ABC transmembrane type-1" evidence="8">
    <location>
        <begin position="67"/>
        <end position="243"/>
    </location>
</feature>
<dbReference type="PROSITE" id="PS50928">
    <property type="entry name" value="ABC_TM1"/>
    <property type="match status" value="1"/>
</dbReference>
<evidence type="ECO:0000256" key="7">
    <source>
        <dbReference type="RuleBase" id="RU363032"/>
    </source>
</evidence>